<comment type="caution">
    <text evidence="2">The sequence shown here is derived from an EMBL/GenBank/DDBJ whole genome shotgun (WGS) entry which is preliminary data.</text>
</comment>
<keyword evidence="3" id="KW-1185">Reference proteome</keyword>
<evidence type="ECO:0000313" key="2">
    <source>
        <dbReference type="EMBL" id="NUW44608.1"/>
    </source>
</evidence>
<organism evidence="2 3">
    <name type="scientific">Nonomuraea rhodomycinica</name>
    <dbReference type="NCBI Taxonomy" id="1712872"/>
    <lineage>
        <taxon>Bacteria</taxon>
        <taxon>Bacillati</taxon>
        <taxon>Actinomycetota</taxon>
        <taxon>Actinomycetes</taxon>
        <taxon>Streptosporangiales</taxon>
        <taxon>Streptosporangiaceae</taxon>
        <taxon>Nonomuraea</taxon>
    </lineage>
</organism>
<evidence type="ECO:0000259" key="1">
    <source>
        <dbReference type="Pfam" id="PF13460"/>
    </source>
</evidence>
<dbReference type="InterPro" id="IPR051604">
    <property type="entry name" value="Ergot_Alk_Oxidoreductase"/>
</dbReference>
<proteinExistence type="predicted"/>
<name>A0A7Y6IV34_9ACTN</name>
<dbReference type="InterPro" id="IPR016040">
    <property type="entry name" value="NAD(P)-bd_dom"/>
</dbReference>
<dbReference type="InterPro" id="IPR036291">
    <property type="entry name" value="NAD(P)-bd_dom_sf"/>
</dbReference>
<dbReference type="AlphaFoldDB" id="A0A7Y6IV34"/>
<protein>
    <submittedName>
        <fullName evidence="2">SDR family oxidoreductase</fullName>
    </submittedName>
</protein>
<dbReference type="CDD" id="cd05269">
    <property type="entry name" value="TMR_SDR_a"/>
    <property type="match status" value="1"/>
</dbReference>
<sequence length="282" mass="29827">MTMTMLITGATGTVSSAVLDALPGKDGVRVLVRDPAKAPAGYEVAVGDLDDPATLTDAFDGVETLWLLTAMGPQAPHASMNALWAARQAGVRHVVRMSAIGAAHDAPTRNGRLHALSDAELQASGLGWTVIRPAFFMQNLFGSVTGDTLYGATGQGRLGLIDVRDIGEFAATVLTDPRPHTGKVYTLTGPASISLGEAAGQLTEVYGRPIAYHSLEPEQAYAGMREAGVPEWIAAVTAEYLRAYARGWGDYTTKDYESVTGRQPTPFADFARAHADRLIGQA</sequence>
<accession>A0A7Y6IV34</accession>
<reference evidence="2 3" key="1">
    <citation type="submission" date="2020-06" db="EMBL/GenBank/DDBJ databases">
        <authorList>
            <person name="Chanama M."/>
        </authorList>
    </citation>
    <scope>NUCLEOTIDE SEQUENCE [LARGE SCALE GENOMIC DNA]</scope>
    <source>
        <strain evidence="2 3">TBRC6557</strain>
    </source>
</reference>
<dbReference type="PANTHER" id="PTHR43162">
    <property type="match status" value="1"/>
</dbReference>
<dbReference type="Gene3D" id="3.90.25.10">
    <property type="entry name" value="UDP-galactose 4-epimerase, domain 1"/>
    <property type="match status" value="1"/>
</dbReference>
<dbReference type="PANTHER" id="PTHR43162:SF1">
    <property type="entry name" value="PRESTALK A DIFFERENTIATION PROTEIN A"/>
    <property type="match status" value="1"/>
</dbReference>
<dbReference type="Pfam" id="PF13460">
    <property type="entry name" value="NAD_binding_10"/>
    <property type="match status" value="1"/>
</dbReference>
<feature type="domain" description="NAD(P)-binding" evidence="1">
    <location>
        <begin position="9"/>
        <end position="177"/>
    </location>
</feature>
<dbReference type="SUPFAM" id="SSF51735">
    <property type="entry name" value="NAD(P)-binding Rossmann-fold domains"/>
    <property type="match status" value="1"/>
</dbReference>
<evidence type="ECO:0000313" key="3">
    <source>
        <dbReference type="Proteomes" id="UP000546126"/>
    </source>
</evidence>
<gene>
    <name evidence="2" type="ORF">HT134_31440</name>
</gene>
<dbReference type="Proteomes" id="UP000546126">
    <property type="component" value="Unassembled WGS sequence"/>
</dbReference>
<dbReference type="EMBL" id="JABWGO010000009">
    <property type="protein sequence ID" value="NUW44608.1"/>
    <property type="molecule type" value="Genomic_DNA"/>
</dbReference>
<dbReference type="Gene3D" id="3.40.50.720">
    <property type="entry name" value="NAD(P)-binding Rossmann-like Domain"/>
    <property type="match status" value="1"/>
</dbReference>